<feature type="compositionally biased region" description="Basic and acidic residues" evidence="1">
    <location>
        <begin position="83"/>
        <end position="108"/>
    </location>
</feature>
<dbReference type="Proteomes" id="UP000789396">
    <property type="component" value="Unassembled WGS sequence"/>
</dbReference>
<organism evidence="2 3">
    <name type="scientific">Racocetra fulgida</name>
    <dbReference type="NCBI Taxonomy" id="60492"/>
    <lineage>
        <taxon>Eukaryota</taxon>
        <taxon>Fungi</taxon>
        <taxon>Fungi incertae sedis</taxon>
        <taxon>Mucoromycota</taxon>
        <taxon>Glomeromycotina</taxon>
        <taxon>Glomeromycetes</taxon>
        <taxon>Diversisporales</taxon>
        <taxon>Gigasporaceae</taxon>
        <taxon>Racocetra</taxon>
    </lineage>
</organism>
<comment type="caution">
    <text evidence="2">The sequence shown here is derived from an EMBL/GenBank/DDBJ whole genome shotgun (WGS) entry which is preliminary data.</text>
</comment>
<name>A0A9N9D3L5_9GLOM</name>
<gene>
    <name evidence="2" type="ORF">RFULGI_LOCUS7393</name>
</gene>
<evidence type="ECO:0000313" key="3">
    <source>
        <dbReference type="Proteomes" id="UP000789396"/>
    </source>
</evidence>
<protein>
    <submittedName>
        <fullName evidence="2">20181_t:CDS:1</fullName>
    </submittedName>
</protein>
<keyword evidence="3" id="KW-1185">Reference proteome</keyword>
<feature type="region of interest" description="Disordered" evidence="1">
    <location>
        <begin position="83"/>
        <end position="117"/>
    </location>
</feature>
<sequence length="117" mass="13467">MMIEATDIDYSRPLPLNFNISENFSNTSSNTHSIIDIIADDIDSITNQSSKESFIEHDTIVTSNSSKMLTSLTVADNKSNSLFEKKNNMELDTEYDKNENNQKEDDQPKKRRRNMKK</sequence>
<evidence type="ECO:0000256" key="1">
    <source>
        <dbReference type="SAM" id="MobiDB-lite"/>
    </source>
</evidence>
<dbReference type="AlphaFoldDB" id="A0A9N9D3L5"/>
<proteinExistence type="predicted"/>
<accession>A0A9N9D3L5</accession>
<reference evidence="2" key="1">
    <citation type="submission" date="2021-06" db="EMBL/GenBank/DDBJ databases">
        <authorList>
            <person name="Kallberg Y."/>
            <person name="Tangrot J."/>
            <person name="Rosling A."/>
        </authorList>
    </citation>
    <scope>NUCLEOTIDE SEQUENCE</scope>
    <source>
        <strain evidence="2">IN212</strain>
    </source>
</reference>
<evidence type="ECO:0000313" key="2">
    <source>
        <dbReference type="EMBL" id="CAG8621938.1"/>
    </source>
</evidence>
<dbReference type="EMBL" id="CAJVPZ010010660">
    <property type="protein sequence ID" value="CAG8621938.1"/>
    <property type="molecule type" value="Genomic_DNA"/>
</dbReference>